<feature type="region of interest" description="Disordered" evidence="9">
    <location>
        <begin position="63"/>
        <end position="89"/>
    </location>
</feature>
<dbReference type="EMBL" id="JAYMFH010000007">
    <property type="protein sequence ID" value="MEC4294975.1"/>
    <property type="molecule type" value="Genomic_DNA"/>
</dbReference>
<gene>
    <name evidence="12" type="ORF">VJ920_06610</name>
</gene>
<dbReference type="InterPro" id="IPR008965">
    <property type="entry name" value="CBM2/CBM3_carb-bd_dom_sf"/>
</dbReference>
<evidence type="ECO:0000256" key="2">
    <source>
        <dbReference type="ARBA" id="ARBA00022729"/>
    </source>
</evidence>
<dbReference type="PROSITE" id="PS00659">
    <property type="entry name" value="GLYCOSYL_HYDROL_F5"/>
    <property type="match status" value="1"/>
</dbReference>
<keyword evidence="5 8" id="KW-0119">Carbohydrate metabolism</keyword>
<evidence type="ECO:0000256" key="6">
    <source>
        <dbReference type="ARBA" id="ARBA00023295"/>
    </source>
</evidence>
<evidence type="ECO:0000259" key="11">
    <source>
        <dbReference type="Pfam" id="PF00553"/>
    </source>
</evidence>
<evidence type="ECO:0000256" key="9">
    <source>
        <dbReference type="SAM" id="MobiDB-lite"/>
    </source>
</evidence>
<dbReference type="PANTHER" id="PTHR34142">
    <property type="entry name" value="ENDO-BETA-1,4-GLUCANASE A"/>
    <property type="match status" value="1"/>
</dbReference>
<accession>A0ABU6IYP3</accession>
<evidence type="ECO:0000256" key="4">
    <source>
        <dbReference type="ARBA" id="ARBA00023001"/>
    </source>
</evidence>
<evidence type="ECO:0000256" key="1">
    <source>
        <dbReference type="ARBA" id="ARBA00000966"/>
    </source>
</evidence>
<dbReference type="PANTHER" id="PTHR34142:SF1">
    <property type="entry name" value="GLYCOSIDE HYDROLASE FAMILY 5 DOMAIN-CONTAINING PROTEIN"/>
    <property type="match status" value="1"/>
</dbReference>
<dbReference type="Gene3D" id="3.20.20.80">
    <property type="entry name" value="Glycosidases"/>
    <property type="match status" value="1"/>
</dbReference>
<organism evidence="12 13">
    <name type="scientific">Adlercreutzia shanghongiae</name>
    <dbReference type="NCBI Taxonomy" id="3111773"/>
    <lineage>
        <taxon>Bacteria</taxon>
        <taxon>Bacillati</taxon>
        <taxon>Actinomycetota</taxon>
        <taxon>Coriobacteriia</taxon>
        <taxon>Eggerthellales</taxon>
        <taxon>Eggerthellaceae</taxon>
        <taxon>Adlercreutzia</taxon>
    </lineage>
</organism>
<dbReference type="SUPFAM" id="SSF49384">
    <property type="entry name" value="Carbohydrate-binding domain"/>
    <property type="match status" value="1"/>
</dbReference>
<comment type="catalytic activity">
    <reaction evidence="1 8">
        <text>Endohydrolysis of (1-&gt;4)-beta-D-glucosidic linkages in cellulose, lichenin and cereal beta-D-glucans.</text>
        <dbReference type="EC" id="3.2.1.4"/>
    </reaction>
</comment>
<proteinExistence type="inferred from homology"/>
<dbReference type="Pfam" id="PF00150">
    <property type="entry name" value="Cellulase"/>
    <property type="match status" value="1"/>
</dbReference>
<dbReference type="Proteomes" id="UP001343724">
    <property type="component" value="Unassembled WGS sequence"/>
</dbReference>
<keyword evidence="3 8" id="KW-0378">Hydrolase</keyword>
<feature type="compositionally biased region" description="Acidic residues" evidence="9">
    <location>
        <begin position="63"/>
        <end position="75"/>
    </location>
</feature>
<protein>
    <recommendedName>
        <fullName evidence="8">Endoglucanase</fullName>
        <ecNumber evidence="8">3.2.1.4</ecNumber>
    </recommendedName>
</protein>
<keyword evidence="13" id="KW-1185">Reference proteome</keyword>
<comment type="similarity">
    <text evidence="8">Belongs to the glycosyl hydrolase 5 (cellulase A) family.</text>
</comment>
<dbReference type="InterPro" id="IPR012291">
    <property type="entry name" value="CBM2_carb-bd_dom_sf"/>
</dbReference>
<keyword evidence="6 8" id="KW-0326">Glycosidase</keyword>
<evidence type="ECO:0000256" key="3">
    <source>
        <dbReference type="ARBA" id="ARBA00022801"/>
    </source>
</evidence>
<dbReference type="RefSeq" id="WP_326454681.1">
    <property type="nucleotide sequence ID" value="NZ_JAYMFH010000007.1"/>
</dbReference>
<name>A0ABU6IYP3_9ACTN</name>
<feature type="domain" description="CBM2" evidence="11">
    <location>
        <begin position="419"/>
        <end position="505"/>
    </location>
</feature>
<dbReference type="Pfam" id="PF00553">
    <property type="entry name" value="CBM_2"/>
    <property type="match status" value="1"/>
</dbReference>
<feature type="domain" description="Glycoside hydrolase family 5" evidence="10">
    <location>
        <begin position="99"/>
        <end position="349"/>
    </location>
</feature>
<comment type="caution">
    <text evidence="12">The sequence shown here is derived from an EMBL/GenBank/DDBJ whole genome shotgun (WGS) entry which is preliminary data.</text>
</comment>
<evidence type="ECO:0000313" key="12">
    <source>
        <dbReference type="EMBL" id="MEC4294975.1"/>
    </source>
</evidence>
<dbReference type="InterPro" id="IPR001919">
    <property type="entry name" value="CBD2"/>
</dbReference>
<evidence type="ECO:0000256" key="8">
    <source>
        <dbReference type="RuleBase" id="RU361153"/>
    </source>
</evidence>
<keyword evidence="4 8" id="KW-0136">Cellulose degradation</keyword>
<evidence type="ECO:0000256" key="5">
    <source>
        <dbReference type="ARBA" id="ARBA00023277"/>
    </source>
</evidence>
<dbReference type="EC" id="3.2.1.4" evidence="8"/>
<evidence type="ECO:0000259" key="10">
    <source>
        <dbReference type="Pfam" id="PF00150"/>
    </source>
</evidence>
<reference evidence="12 13" key="1">
    <citation type="submission" date="2024-01" db="EMBL/GenBank/DDBJ databases">
        <title>novel species in genus Adlercreutzia.</title>
        <authorList>
            <person name="Liu X."/>
        </authorList>
    </citation>
    <scope>NUCLEOTIDE SEQUENCE [LARGE SCALE GENOMIC DNA]</scope>
    <source>
        <strain evidence="12 13">R22</strain>
    </source>
</reference>
<dbReference type="SUPFAM" id="SSF51445">
    <property type="entry name" value="(Trans)glycosidases"/>
    <property type="match status" value="1"/>
</dbReference>
<sequence>MGQATGSGRFVRIGIAVAALVALVGIGVALATTVGDIAPAPDSNALVVEEPTTRPIDTLEAEPEAAQDDDAEAPTEEAAPPVPTPSTAGALHVEGTQLVDAAGEPVQLRGVSTHGVAWYPQYVNQEFFTELHEVWGANVVRLATYSAEEGGYATETSDRAALNDLVVQGVKYAAAADMYAVVDWHTLSDANPATNQWAAEEFFRMVSGALGDADNVIYEICNEPNGTTTWADIKAYASAIIPLIRANDPDAVIVVGTPTWSQDLAAAAADPLTDANIMYALHFYAATHGDDLRKTLSTAVAGGLPVFVTEFGICEANGAGEIDYASANLWVRLMNELNVSYICWNLSNKDETSALFKPGCAKTSGFALDDLSDEGLWLIDTLKSPGFSREDVALARAEVKPNAAGSEMLVSAEGTLQWTFQVADRWEEDGRTFFRYEMAGSNYGAGVKSWSIDVPFNGEITLEDAWNCEASAKGKNLTLANASHNGKVAAGEFVRDVGFIVSGPADLAVVEY</sequence>
<dbReference type="Gene3D" id="2.60.40.290">
    <property type="match status" value="1"/>
</dbReference>
<dbReference type="InterPro" id="IPR001547">
    <property type="entry name" value="Glyco_hydro_5"/>
</dbReference>
<evidence type="ECO:0000256" key="7">
    <source>
        <dbReference type="ARBA" id="ARBA00023326"/>
    </source>
</evidence>
<keyword evidence="7 8" id="KW-0624">Polysaccharide degradation</keyword>
<dbReference type="InterPro" id="IPR017853">
    <property type="entry name" value="GH"/>
</dbReference>
<evidence type="ECO:0000313" key="13">
    <source>
        <dbReference type="Proteomes" id="UP001343724"/>
    </source>
</evidence>
<keyword evidence="2" id="KW-0732">Signal</keyword>
<dbReference type="InterPro" id="IPR018087">
    <property type="entry name" value="Glyco_hydro_5_CS"/>
</dbReference>